<evidence type="ECO:0000313" key="3">
    <source>
        <dbReference type="Proteomes" id="UP000734511"/>
    </source>
</evidence>
<dbReference type="PRINTS" id="PR00598">
    <property type="entry name" value="HTHMARR"/>
</dbReference>
<reference evidence="2 3" key="1">
    <citation type="submission" date="2020-03" db="EMBL/GenBank/DDBJ databases">
        <title>WGS of actinomycetes isolated from Thailand.</title>
        <authorList>
            <person name="Thawai C."/>
        </authorList>
    </citation>
    <scope>NUCLEOTIDE SEQUENCE [LARGE SCALE GENOMIC DNA]</scope>
    <source>
        <strain evidence="2 3">PRB2-1</strain>
    </source>
</reference>
<dbReference type="InterPro" id="IPR036390">
    <property type="entry name" value="WH_DNA-bd_sf"/>
</dbReference>
<dbReference type="InterPro" id="IPR039422">
    <property type="entry name" value="MarR/SlyA-like"/>
</dbReference>
<dbReference type="PROSITE" id="PS50995">
    <property type="entry name" value="HTH_MARR_2"/>
    <property type="match status" value="1"/>
</dbReference>
<dbReference type="InterPro" id="IPR036388">
    <property type="entry name" value="WH-like_DNA-bd_sf"/>
</dbReference>
<sequence>MNNSDVMSLTAGLLAATGSLVQDIHTGVVAHGYSDVRPTHGFVFSLLAPDGATVTEIAAHLGFTRQAASQIVDELEKKGYVRRGPHPDDARARLVELTDLGRRCTRAAEQAAMEAVRPWVELIGEERLLALRDELLRLAPAGPIRPSW</sequence>
<name>A0ABX0ZYX0_9ACTN</name>
<dbReference type="CDD" id="cd00090">
    <property type="entry name" value="HTH_ARSR"/>
    <property type="match status" value="1"/>
</dbReference>
<feature type="domain" description="HTH marR-type" evidence="1">
    <location>
        <begin position="3"/>
        <end position="140"/>
    </location>
</feature>
<dbReference type="Proteomes" id="UP000734511">
    <property type="component" value="Unassembled WGS sequence"/>
</dbReference>
<accession>A0ABX0ZYX0</accession>
<dbReference type="RefSeq" id="WP_167986309.1">
    <property type="nucleotide sequence ID" value="NZ_JAATEJ010000030.1"/>
</dbReference>
<proteinExistence type="predicted"/>
<dbReference type="Gene3D" id="1.10.10.10">
    <property type="entry name" value="Winged helix-like DNA-binding domain superfamily/Winged helix DNA-binding domain"/>
    <property type="match status" value="1"/>
</dbReference>
<dbReference type="InterPro" id="IPR000835">
    <property type="entry name" value="HTH_MarR-typ"/>
</dbReference>
<keyword evidence="3" id="KW-1185">Reference proteome</keyword>
<comment type="caution">
    <text evidence="2">The sequence shown here is derived from an EMBL/GenBank/DDBJ whole genome shotgun (WGS) entry which is preliminary data.</text>
</comment>
<dbReference type="PANTHER" id="PTHR33164">
    <property type="entry name" value="TRANSCRIPTIONAL REGULATOR, MARR FAMILY"/>
    <property type="match status" value="1"/>
</dbReference>
<gene>
    <name evidence="2" type="ORF">HCN08_29280</name>
</gene>
<dbReference type="EMBL" id="JAATEJ010000030">
    <property type="protein sequence ID" value="NJP47469.1"/>
    <property type="molecule type" value="Genomic_DNA"/>
</dbReference>
<dbReference type="SMART" id="SM00347">
    <property type="entry name" value="HTH_MARR"/>
    <property type="match status" value="1"/>
</dbReference>
<evidence type="ECO:0000313" key="2">
    <source>
        <dbReference type="EMBL" id="NJP47469.1"/>
    </source>
</evidence>
<dbReference type="PANTHER" id="PTHR33164:SF99">
    <property type="entry name" value="MARR FAMILY REGULATORY PROTEIN"/>
    <property type="match status" value="1"/>
</dbReference>
<evidence type="ECO:0000259" key="1">
    <source>
        <dbReference type="PROSITE" id="PS50995"/>
    </source>
</evidence>
<organism evidence="2 3">
    <name type="scientific">Actinacidiphila epipremni</name>
    <dbReference type="NCBI Taxonomy" id="2053013"/>
    <lineage>
        <taxon>Bacteria</taxon>
        <taxon>Bacillati</taxon>
        <taxon>Actinomycetota</taxon>
        <taxon>Actinomycetes</taxon>
        <taxon>Kitasatosporales</taxon>
        <taxon>Streptomycetaceae</taxon>
        <taxon>Actinacidiphila</taxon>
    </lineage>
</organism>
<protein>
    <submittedName>
        <fullName evidence="2">MarR family transcriptional regulator</fullName>
    </submittedName>
</protein>
<dbReference type="Pfam" id="PF12802">
    <property type="entry name" value="MarR_2"/>
    <property type="match status" value="1"/>
</dbReference>
<dbReference type="InterPro" id="IPR011991">
    <property type="entry name" value="ArsR-like_HTH"/>
</dbReference>
<dbReference type="SUPFAM" id="SSF46785">
    <property type="entry name" value="Winged helix' DNA-binding domain"/>
    <property type="match status" value="1"/>
</dbReference>